<dbReference type="RefSeq" id="WP_248954838.1">
    <property type="nucleotide sequence ID" value="NZ_JAKIKU010000002.1"/>
</dbReference>
<dbReference type="Pfam" id="PF00990">
    <property type="entry name" value="GGDEF"/>
    <property type="match status" value="1"/>
</dbReference>
<dbReference type="Gene3D" id="1.25.40.10">
    <property type="entry name" value="Tetratricopeptide repeat domain"/>
    <property type="match status" value="2"/>
</dbReference>
<dbReference type="PANTHER" id="PTHR45138:SF9">
    <property type="entry name" value="DIGUANYLATE CYCLASE DGCM-RELATED"/>
    <property type="match status" value="1"/>
</dbReference>
<evidence type="ECO:0000256" key="2">
    <source>
        <dbReference type="ARBA" id="ARBA00034247"/>
    </source>
</evidence>
<proteinExistence type="predicted"/>
<gene>
    <name evidence="5" type="ORF">L2737_03750</name>
</gene>
<evidence type="ECO:0000313" key="5">
    <source>
        <dbReference type="EMBL" id="MCL1044446.1"/>
    </source>
</evidence>
<keyword evidence="6" id="KW-1185">Reference proteome</keyword>
<evidence type="ECO:0000313" key="6">
    <source>
        <dbReference type="Proteomes" id="UP001202134"/>
    </source>
</evidence>
<dbReference type="SMART" id="SM00267">
    <property type="entry name" value="GGDEF"/>
    <property type="match status" value="1"/>
</dbReference>
<feature type="transmembrane region" description="Helical" evidence="3">
    <location>
        <begin position="421"/>
        <end position="441"/>
    </location>
</feature>
<reference evidence="5 6" key="1">
    <citation type="submission" date="2022-01" db="EMBL/GenBank/DDBJ databases">
        <title>Whole genome-based taxonomy of the Shewanellaceae.</title>
        <authorList>
            <person name="Martin-Rodriguez A.J."/>
        </authorList>
    </citation>
    <scope>NUCLEOTIDE SEQUENCE [LARGE SCALE GENOMIC DNA]</scope>
    <source>
        <strain evidence="5 6">DSM 24955</strain>
    </source>
</reference>
<keyword evidence="3" id="KW-0812">Transmembrane</keyword>
<evidence type="ECO:0000256" key="1">
    <source>
        <dbReference type="ARBA" id="ARBA00012528"/>
    </source>
</evidence>
<dbReference type="InterPro" id="IPR011990">
    <property type="entry name" value="TPR-like_helical_dom_sf"/>
</dbReference>
<keyword evidence="3" id="KW-1133">Transmembrane helix</keyword>
<accession>A0ABT0KKT2</accession>
<keyword evidence="3" id="KW-0472">Membrane</keyword>
<evidence type="ECO:0000256" key="3">
    <source>
        <dbReference type="SAM" id="Phobius"/>
    </source>
</evidence>
<dbReference type="PANTHER" id="PTHR45138">
    <property type="entry name" value="REGULATORY COMPONENTS OF SENSORY TRANSDUCTION SYSTEM"/>
    <property type="match status" value="1"/>
</dbReference>
<dbReference type="InterPro" id="IPR050469">
    <property type="entry name" value="Diguanylate_Cyclase"/>
</dbReference>
<dbReference type="EC" id="2.7.7.65" evidence="1"/>
<protein>
    <recommendedName>
        <fullName evidence="1">diguanylate cyclase</fullName>
        <ecNumber evidence="1">2.7.7.65</ecNumber>
    </recommendedName>
</protein>
<dbReference type="PROSITE" id="PS50887">
    <property type="entry name" value="GGDEF"/>
    <property type="match status" value="1"/>
</dbReference>
<feature type="domain" description="GGDEF" evidence="4">
    <location>
        <begin position="484"/>
        <end position="614"/>
    </location>
</feature>
<dbReference type="CDD" id="cd01949">
    <property type="entry name" value="GGDEF"/>
    <property type="match status" value="1"/>
</dbReference>
<dbReference type="EMBL" id="JAKIKU010000002">
    <property type="protein sequence ID" value="MCL1044446.1"/>
    <property type="molecule type" value="Genomic_DNA"/>
</dbReference>
<comment type="caution">
    <text evidence="5">The sequence shown here is derived from an EMBL/GenBank/DDBJ whole genome shotgun (WGS) entry which is preliminary data.</text>
</comment>
<name>A0ABT0KKT2_9GAMM</name>
<dbReference type="Proteomes" id="UP001202134">
    <property type="component" value="Unassembled WGS sequence"/>
</dbReference>
<dbReference type="InterPro" id="IPR000160">
    <property type="entry name" value="GGDEF_dom"/>
</dbReference>
<organism evidence="5 6">
    <name type="scientific">Shewanella electrodiphila</name>
    <dbReference type="NCBI Taxonomy" id="934143"/>
    <lineage>
        <taxon>Bacteria</taxon>
        <taxon>Pseudomonadati</taxon>
        <taxon>Pseudomonadota</taxon>
        <taxon>Gammaproteobacteria</taxon>
        <taxon>Alteromonadales</taxon>
        <taxon>Shewanellaceae</taxon>
        <taxon>Shewanella</taxon>
    </lineage>
</organism>
<dbReference type="NCBIfam" id="TIGR00254">
    <property type="entry name" value="GGDEF"/>
    <property type="match status" value="1"/>
</dbReference>
<dbReference type="Gene3D" id="3.30.70.270">
    <property type="match status" value="1"/>
</dbReference>
<dbReference type="SUPFAM" id="SSF55073">
    <property type="entry name" value="Nucleotide cyclase"/>
    <property type="match status" value="1"/>
</dbReference>
<comment type="catalytic activity">
    <reaction evidence="2">
        <text>2 GTP = 3',3'-c-di-GMP + 2 diphosphate</text>
        <dbReference type="Rhea" id="RHEA:24898"/>
        <dbReference type="ChEBI" id="CHEBI:33019"/>
        <dbReference type="ChEBI" id="CHEBI:37565"/>
        <dbReference type="ChEBI" id="CHEBI:58805"/>
        <dbReference type="EC" id="2.7.7.65"/>
    </reaction>
</comment>
<evidence type="ECO:0000259" key="4">
    <source>
        <dbReference type="PROSITE" id="PS50887"/>
    </source>
</evidence>
<dbReference type="InterPro" id="IPR043128">
    <property type="entry name" value="Rev_trsase/Diguanyl_cyclase"/>
</dbReference>
<dbReference type="SUPFAM" id="SSF48452">
    <property type="entry name" value="TPR-like"/>
    <property type="match status" value="1"/>
</dbReference>
<sequence length="614" mass="70143">MCFAINTVSANANDINNQQRIDHLFDIFDEGEEGDLEKLAGYIIELETLIPQEDLKQQEKLIPLHCWYHPSETSEEFQQAIKHAEDLMLRHQKSYPSTLHTELLLCRASYYQYSGNPKQAKLDYDAAIQEAYQIENLRLIADGRSLRGAMLSYEGDYTGALEDLIPAQSMYEQLKLNYWARVNLSEIANSYRRFGDPQMALSYQEKLEKAYLDNNQLMDAIDINTQIAYSYEELGKNELALERFEKSYHYWNKQDKPILTAGAGIDIAGVQLKLGQVDAAIETLDNAEKIITKEIDGLFSFMKLFRAQAALLKHQPEQALSFAQEAETAFDVSNNERGLSQVYTLRNKIYLVLEDYQSAHEALSDYLQLHLKLDQKSLSNRNSEMRARFNTGKIESENQTLQALQRVKEQELKVLEKNKELQQVIIFLVAIILIIMTFYAAKQVKRKQLFKSLALTDELTQLANRRQTYNLAKDYIEQARKDSTHFSLISFDADHFKKVNDSLGHDIGDKVLVLMAEVSRKLMRKSDTVGRVGGEEFLVLLPGANEQQAKEIAERLVNKIADADWHAISPELNQTISAGVSQFNNENKLEALLLRVDNALYQAKSAGRNCVKTV</sequence>
<dbReference type="InterPro" id="IPR029787">
    <property type="entry name" value="Nucleotide_cyclase"/>
</dbReference>